<dbReference type="EMBL" id="PKSM01000129">
    <property type="protein sequence ID" value="POW09267.1"/>
    <property type="molecule type" value="Genomic_DNA"/>
</dbReference>
<evidence type="ECO:0000256" key="2">
    <source>
        <dbReference type="ARBA" id="ARBA00022490"/>
    </source>
</evidence>
<dbReference type="Gene3D" id="2.40.50.140">
    <property type="entry name" value="Nucleic acid-binding proteins"/>
    <property type="match status" value="2"/>
</dbReference>
<dbReference type="OrthoDB" id="422005at2759"/>
<evidence type="ECO:0000256" key="1">
    <source>
        <dbReference type="ARBA" id="ARBA00004496"/>
    </source>
</evidence>
<feature type="region of interest" description="Disordered" evidence="3">
    <location>
        <begin position="327"/>
        <end position="367"/>
    </location>
</feature>
<evidence type="ECO:0000313" key="5">
    <source>
        <dbReference type="EMBL" id="POW09267.1"/>
    </source>
</evidence>
<protein>
    <recommendedName>
        <fullName evidence="4">CSD domain-containing protein</fullName>
    </recommendedName>
</protein>
<dbReference type="InterPro" id="IPR002059">
    <property type="entry name" value="CSP_DNA-bd"/>
</dbReference>
<dbReference type="CDD" id="cd04458">
    <property type="entry name" value="CSP_CDS"/>
    <property type="match status" value="1"/>
</dbReference>
<dbReference type="InterPro" id="IPR012340">
    <property type="entry name" value="NA-bd_OB-fold"/>
</dbReference>
<reference evidence="6" key="3">
    <citation type="journal article" date="2018" name="Mol. Plant Microbe Interact.">
        <title>Genome sequence resources for the wheat stripe rust pathogen (Puccinia striiformis f. sp. tritici) and the barley stripe rust pathogen (Puccinia striiformis f. sp. hordei).</title>
        <authorList>
            <person name="Xia C."/>
            <person name="Wang M."/>
            <person name="Yin C."/>
            <person name="Cornejo O.E."/>
            <person name="Hulbert S.H."/>
            <person name="Chen X."/>
        </authorList>
    </citation>
    <scope>NUCLEOTIDE SEQUENCE [LARGE SCALE GENOMIC DNA]</scope>
    <source>
        <strain evidence="6">93TX-2</strain>
    </source>
</reference>
<name>A0A2S4VID0_9BASI</name>
<dbReference type="InterPro" id="IPR011129">
    <property type="entry name" value="CSD"/>
</dbReference>
<sequence length="367" mass="38344">MSNINPSNPPVLASGPAAIHSPDLMAFTHPHPVDQQEIQFDISRRRRGVCKFFNSQKGFGFINDDHPEELGNQEVFVHYTSIEGRGNFRSLAENQDAETCSFVFVSNQLRRSRRSYFQGEEVEYVVATGQKGFQATEVTGPAGRAVQGDVKSKMPKTPTFVPYPMGIMPAPGTYALAGPGSPYMQSDPYGAAGAYPAPYPGQVIYIPSPMGMIATGHSPNLTAMSPYAGAASPHPSTRSPTIPFTHNQHGQVAMALSPQPATGFGFGSPSMAYGFGGPSGPSGMPGASPGAGSMGEMRSPRIAGVASGSSRGLAGATNFATEPIHPRAGPVGSASGQNHQLRGFPNGGGNTGPLLYTTGSGVPQNHH</sequence>
<dbReference type="PANTHER" id="PTHR46109:SF1">
    <property type="entry name" value="PROTEIN LIN-28 HOMOLOG"/>
    <property type="match status" value="1"/>
</dbReference>
<accession>A0A2S4VID0</accession>
<dbReference type="InterPro" id="IPR051373">
    <property type="entry name" value="Lin-28_RNA-binding"/>
</dbReference>
<evidence type="ECO:0000256" key="3">
    <source>
        <dbReference type="SAM" id="MobiDB-lite"/>
    </source>
</evidence>
<dbReference type="GO" id="GO:0005737">
    <property type="term" value="C:cytoplasm"/>
    <property type="evidence" value="ECO:0007669"/>
    <property type="project" value="UniProtKB-SubCell"/>
</dbReference>
<dbReference type="GO" id="GO:0003729">
    <property type="term" value="F:mRNA binding"/>
    <property type="evidence" value="ECO:0007669"/>
    <property type="project" value="TreeGrafter"/>
</dbReference>
<dbReference type="GO" id="GO:0005634">
    <property type="term" value="C:nucleus"/>
    <property type="evidence" value="ECO:0007669"/>
    <property type="project" value="TreeGrafter"/>
</dbReference>
<dbReference type="GO" id="GO:0031054">
    <property type="term" value="P:pre-miRNA processing"/>
    <property type="evidence" value="ECO:0007669"/>
    <property type="project" value="TreeGrafter"/>
</dbReference>
<proteinExistence type="predicted"/>
<evidence type="ECO:0000313" key="6">
    <source>
        <dbReference type="Proteomes" id="UP000238274"/>
    </source>
</evidence>
<dbReference type="PANTHER" id="PTHR46109">
    <property type="entry name" value="PROTEIN LIN-28"/>
    <property type="match status" value="1"/>
</dbReference>
<keyword evidence="2" id="KW-0963">Cytoplasm</keyword>
<dbReference type="SUPFAM" id="SSF50249">
    <property type="entry name" value="Nucleic acid-binding proteins"/>
    <property type="match status" value="1"/>
</dbReference>
<keyword evidence="6" id="KW-1185">Reference proteome</keyword>
<gene>
    <name evidence="5" type="ORF">PSHT_09211</name>
</gene>
<reference evidence="6" key="2">
    <citation type="journal article" date="2018" name="BMC Genomics">
        <title>Genomic insights into host adaptation between the wheat stripe rust pathogen (Puccinia striiformis f. sp. tritici) and the barley stripe rust pathogen (Puccinia striiformis f. sp. hordei).</title>
        <authorList>
            <person name="Xia C."/>
            <person name="Wang M."/>
            <person name="Yin C."/>
            <person name="Cornejo O.E."/>
            <person name="Hulbert S.H."/>
            <person name="Chen X."/>
        </authorList>
    </citation>
    <scope>NUCLEOTIDE SEQUENCE [LARGE SCALE GENOMIC DNA]</scope>
    <source>
        <strain evidence="6">93TX-2</strain>
    </source>
</reference>
<feature type="domain" description="CSD" evidence="4">
    <location>
        <begin position="45"/>
        <end position="140"/>
    </location>
</feature>
<evidence type="ECO:0000259" key="4">
    <source>
        <dbReference type="PROSITE" id="PS51857"/>
    </source>
</evidence>
<dbReference type="AlphaFoldDB" id="A0A2S4VID0"/>
<dbReference type="Pfam" id="PF00313">
    <property type="entry name" value="CSD"/>
    <property type="match status" value="1"/>
</dbReference>
<feature type="compositionally biased region" description="Polar residues" evidence="3">
    <location>
        <begin position="357"/>
        <end position="367"/>
    </location>
</feature>
<comment type="caution">
    <text evidence="5">The sequence shown here is derived from an EMBL/GenBank/DDBJ whole genome shotgun (WGS) entry which is preliminary data.</text>
</comment>
<organism evidence="5 6">
    <name type="scientific">Puccinia striiformis</name>
    <dbReference type="NCBI Taxonomy" id="27350"/>
    <lineage>
        <taxon>Eukaryota</taxon>
        <taxon>Fungi</taxon>
        <taxon>Dikarya</taxon>
        <taxon>Basidiomycota</taxon>
        <taxon>Pucciniomycotina</taxon>
        <taxon>Pucciniomycetes</taxon>
        <taxon>Pucciniales</taxon>
        <taxon>Pucciniaceae</taxon>
        <taxon>Puccinia</taxon>
    </lineage>
</organism>
<reference evidence="5 6" key="1">
    <citation type="submission" date="2017-12" db="EMBL/GenBank/DDBJ databases">
        <title>Gene loss provides genomic basis for host adaptation in cereal stripe rust fungi.</title>
        <authorList>
            <person name="Xia C."/>
        </authorList>
    </citation>
    <scope>NUCLEOTIDE SEQUENCE [LARGE SCALE GENOMIC DNA]</scope>
    <source>
        <strain evidence="5 6">93TX-2</strain>
    </source>
</reference>
<dbReference type="VEuPathDB" id="FungiDB:PSTT_06242"/>
<comment type="subcellular location">
    <subcellularLocation>
        <location evidence="1">Cytoplasm</location>
    </subcellularLocation>
</comment>
<dbReference type="SMART" id="SM00357">
    <property type="entry name" value="CSP"/>
    <property type="match status" value="1"/>
</dbReference>
<dbReference type="Proteomes" id="UP000238274">
    <property type="component" value="Unassembled WGS sequence"/>
</dbReference>
<dbReference type="PROSITE" id="PS51857">
    <property type="entry name" value="CSD_2"/>
    <property type="match status" value="1"/>
</dbReference>
<dbReference type="VEuPathDB" id="FungiDB:PSHT_09211"/>